<dbReference type="EMBL" id="FOZK01000001">
    <property type="protein sequence ID" value="SFR93814.1"/>
    <property type="molecule type" value="Genomic_DNA"/>
</dbReference>
<keyword evidence="2" id="KW-1185">Reference proteome</keyword>
<organism evidence="1 2">
    <name type="scientific">Halomicrobium zhouii</name>
    <dbReference type="NCBI Taxonomy" id="767519"/>
    <lineage>
        <taxon>Archaea</taxon>
        <taxon>Methanobacteriati</taxon>
        <taxon>Methanobacteriota</taxon>
        <taxon>Stenosarchaea group</taxon>
        <taxon>Halobacteria</taxon>
        <taxon>Halobacteriales</taxon>
        <taxon>Haloarculaceae</taxon>
        <taxon>Halomicrobium</taxon>
    </lineage>
</organism>
<dbReference type="OrthoDB" id="18176at2157"/>
<evidence type="ECO:0000313" key="1">
    <source>
        <dbReference type="EMBL" id="SFR93814.1"/>
    </source>
</evidence>
<dbReference type="SUPFAM" id="SSF53850">
    <property type="entry name" value="Periplasmic binding protein-like II"/>
    <property type="match status" value="1"/>
</dbReference>
<dbReference type="Proteomes" id="UP000199062">
    <property type="component" value="Unassembled WGS sequence"/>
</dbReference>
<protein>
    <submittedName>
        <fullName evidence="1">Carbohydrate ABC transporter substrate-binding protein, CUT1 family</fullName>
    </submittedName>
</protein>
<sequence>MAYVRVTDMGSPPGRRVTRRRFVETAGLGATTSLAGCVDQASELVPDSTRSLEVLHGWDEGDGAVAVRALVDAFEEQAPDVPTEFTAIEGGGNENLNTVVDYRLYDDDPPSAFANWPGKNLQRYEGSLGSVDDVWAENDFAAVHVEEAVDLHRQNGSFRAVPIGSHRLNNLFYSVAVLEEAGVDPAGITSLDALFDAMDAVAAETDAAPMTHAMAAPWPTTQLWVAVFLGQEGHEPYVDFIEGRRPEAAVRASFETTARILETYVTYDAASLDLPASNQNVVDGDAAFIHQGNWTAGAFANATDFEYGDDWGANAFPGTENRYTLHFDSFLYPGDNPTPEYSRRWLAFVGSETAQVAFNQHKGSIPTRTDVDVSEFHPYLQAVAEDFENAEYRPPTLQHGLALAPEKVTALNRIVANTFMGPYDVDAATAGFLDVV</sequence>
<name>A0A1I6KRL0_9EURY</name>
<gene>
    <name evidence="1" type="ORF">SAMN05216559_1380</name>
</gene>
<dbReference type="AlphaFoldDB" id="A0A1I6KRL0"/>
<reference evidence="1 2" key="1">
    <citation type="submission" date="2016-10" db="EMBL/GenBank/DDBJ databases">
        <authorList>
            <person name="de Groot N.N."/>
        </authorList>
    </citation>
    <scope>NUCLEOTIDE SEQUENCE [LARGE SCALE GENOMIC DNA]</scope>
    <source>
        <strain evidence="1 2">CGMCC 1.10457</strain>
    </source>
</reference>
<dbReference type="InterPro" id="IPR006059">
    <property type="entry name" value="SBP"/>
</dbReference>
<dbReference type="STRING" id="767519.SAMN05216559_1380"/>
<evidence type="ECO:0000313" key="2">
    <source>
        <dbReference type="Proteomes" id="UP000199062"/>
    </source>
</evidence>
<accession>A0A1I6KRL0</accession>
<dbReference type="Pfam" id="PF01547">
    <property type="entry name" value="SBP_bac_1"/>
    <property type="match status" value="1"/>
</dbReference>
<dbReference type="Gene3D" id="3.40.190.10">
    <property type="entry name" value="Periplasmic binding protein-like II"/>
    <property type="match status" value="2"/>
</dbReference>
<proteinExistence type="predicted"/>